<accession>A0A066YNF5</accession>
<dbReference type="HOGENOM" id="CLU_3271428_0_0_11"/>
<name>A0A066YNF5_9ACTN</name>
<comment type="caution">
    <text evidence="1">The sequence shown here is derived from an EMBL/GenBank/DDBJ whole genome shotgun (WGS) entry which is preliminary data.</text>
</comment>
<keyword evidence="2" id="KW-1185">Reference proteome</keyword>
<sequence>MGAGYGLPRLRVTRGAAAPLETSLHWRRNLWTGRPSPPGGE</sequence>
<gene>
    <name evidence="1" type="ORF">KCH_51740</name>
</gene>
<reference evidence="1 2" key="1">
    <citation type="submission" date="2014-05" db="EMBL/GenBank/DDBJ databases">
        <title>Draft Genome Sequence of Kitasatospora cheerisanensis KCTC 2395.</title>
        <authorList>
            <person name="Nam D.H."/>
        </authorList>
    </citation>
    <scope>NUCLEOTIDE SEQUENCE [LARGE SCALE GENOMIC DNA]</scope>
    <source>
        <strain evidence="1 2">KCTC 2395</strain>
    </source>
</reference>
<dbReference type="EMBL" id="JNBY01000096">
    <property type="protein sequence ID" value="KDN83028.1"/>
    <property type="molecule type" value="Genomic_DNA"/>
</dbReference>
<dbReference type="PATRIC" id="fig|1348663.4.peg.5008"/>
<proteinExistence type="predicted"/>
<organism evidence="1 2">
    <name type="scientific">Kitasatospora cheerisanensis KCTC 2395</name>
    <dbReference type="NCBI Taxonomy" id="1348663"/>
    <lineage>
        <taxon>Bacteria</taxon>
        <taxon>Bacillati</taxon>
        <taxon>Actinomycetota</taxon>
        <taxon>Actinomycetes</taxon>
        <taxon>Kitasatosporales</taxon>
        <taxon>Streptomycetaceae</taxon>
        <taxon>Kitasatospora</taxon>
    </lineage>
</organism>
<evidence type="ECO:0000313" key="2">
    <source>
        <dbReference type="Proteomes" id="UP000027178"/>
    </source>
</evidence>
<evidence type="ECO:0000313" key="1">
    <source>
        <dbReference type="EMBL" id="KDN83028.1"/>
    </source>
</evidence>
<protein>
    <submittedName>
        <fullName evidence="1">Uncharacterized protein</fullName>
    </submittedName>
</protein>
<dbReference type="AlphaFoldDB" id="A0A066YNF5"/>
<dbReference type="Proteomes" id="UP000027178">
    <property type="component" value="Unassembled WGS sequence"/>
</dbReference>